<keyword evidence="1" id="KW-0732">Signal</keyword>
<protein>
    <submittedName>
        <fullName evidence="2">Clone 916 transcribed RNA sequence</fullName>
    </submittedName>
</protein>
<sequence>MRTLLIALAVYLSNTDVTLAEQPCHTADAQACLNYVFDYINTLPRRSLPETSEQVGKLCGTFKETTACWNKYKSSCMTPLQKELESIILSGAQKQTEDFCADGSEQKRIYVEHAPCLNKVATSEETNGQIQYLLAAIEKLLTSSEHRSFSFLCCGFTTSYDNIKAAAVKTCGEEAANAGERLILSVITEFPNFVCGGYDSKGEECKKWQLPEGSKPTSTGVDNAIFKFIAESLKNYVSLELQYIYIKKKFENFC</sequence>
<feature type="signal peptide" evidence="1">
    <location>
        <begin position="1"/>
        <end position="20"/>
    </location>
</feature>
<reference evidence="2" key="1">
    <citation type="journal article" date="2014" name="J. Venom Res.">
        <title>Plectreurys tristis venome: A proteomic and transcriptomic analysis.</title>
        <authorList>
            <person name="Zobel-Thropp P.A."/>
            <person name="Thomas E.Z."/>
            <person name="David C.L."/>
            <person name="Breci L.A."/>
            <person name="Binford G.J."/>
        </authorList>
    </citation>
    <scope>NUCLEOTIDE SEQUENCE</scope>
    <source>
        <tissue evidence="2">Venom gland</tissue>
    </source>
</reference>
<name>A0A0C4W5R6_PLETR</name>
<proteinExistence type="predicted"/>
<feature type="chain" id="PRO_5002184862" evidence="1">
    <location>
        <begin position="21"/>
        <end position="254"/>
    </location>
</feature>
<dbReference type="PANTHER" id="PTHR33964:SF1">
    <property type="entry name" value="RE45066P"/>
    <property type="match status" value="1"/>
</dbReference>
<organism evidence="2">
    <name type="scientific">Plectreurys tristis</name>
    <name type="common">Spider</name>
    <name type="synonym">Plectreurys bispinosus</name>
    <dbReference type="NCBI Taxonomy" id="33319"/>
    <lineage>
        <taxon>Eukaryota</taxon>
        <taxon>Metazoa</taxon>
        <taxon>Ecdysozoa</taxon>
        <taxon>Arthropoda</taxon>
        <taxon>Chelicerata</taxon>
        <taxon>Arachnida</taxon>
        <taxon>Araneae</taxon>
        <taxon>Araneomorphae</taxon>
        <taxon>Haplogynae</taxon>
        <taxon>Pholcoidea</taxon>
        <taxon>Plectreuridae</taxon>
        <taxon>Plectreurys</taxon>
    </lineage>
</organism>
<dbReference type="PANTHER" id="PTHR33964">
    <property type="entry name" value="RE45066P-RELATED"/>
    <property type="match status" value="1"/>
</dbReference>
<evidence type="ECO:0000313" key="2">
    <source>
        <dbReference type="EMBL" id="AJD25287.1"/>
    </source>
</evidence>
<dbReference type="AlphaFoldDB" id="A0A0C4W5R6"/>
<dbReference type="EMBL" id="KJ124638">
    <property type="protein sequence ID" value="AJD25287.1"/>
    <property type="molecule type" value="Transcribed_RNA"/>
</dbReference>
<accession>A0A0C4W5R6</accession>
<evidence type="ECO:0000256" key="1">
    <source>
        <dbReference type="SAM" id="SignalP"/>
    </source>
</evidence>